<dbReference type="InterPro" id="IPR047248">
    <property type="entry name" value="Ajuba-like_LIM3"/>
</dbReference>
<dbReference type="PROSITE" id="PS50023">
    <property type="entry name" value="LIM_DOMAIN_2"/>
    <property type="match status" value="3"/>
</dbReference>
<keyword evidence="5 6" id="KW-0440">LIM domain</keyword>
<dbReference type="GO" id="GO:0000932">
    <property type="term" value="C:P-body"/>
    <property type="evidence" value="ECO:0007669"/>
    <property type="project" value="TreeGrafter"/>
</dbReference>
<feature type="compositionally biased region" description="Low complexity" evidence="7">
    <location>
        <begin position="337"/>
        <end position="352"/>
    </location>
</feature>
<sequence length="661" mass="70152">MGSCEKDFASTAAEGPLRLRRSGPGAQDVRGDARLGGSRGVVLHGGGPPAGPPREFEAGPGYPAGHGDVAAVLAGLRIYGDGGHGRYSQESKRASLGASYDTSTRIGGGNGMAMPGGPSSLQDPRLAGSPRSSLGLQPSDHPHGLPSPRGSYTGPFDKYASPRSSLVLAPGSLYASQRDDAAGAAPGSARSSLGYGGELPASPRASLIGHSAEAAGGAAAAVAAAAAAAAAAVTVGGSNRTSGISMGYDDRCPAMSPRSSTGSQYSHAVSPRESYTNYTGDFDAFRVPHGLHAGAGHVGLQQLQQQQQQHQQQYQQQYQQQQHQQQQYQHPFHAVVSPRSSLSSHSSRSSRGSGAGYPELQLPSPRSSLGHEEAVPVPVETAQMLACTPFSQQKAYAAHPLTMSGMGEQVGRPPHRGTPGLLEAPGGGDATAAERKLEALTRQIELEMEAQTKAEYFGMCVKCNKGVYGSSQACQAMGNLYHTSCFTCSSCGRTLRGKAFYNVTGKIYCEEDYLYSGFQQSAEKCYGCGHLIMEMILQALGRSYHPGCFRCVVCNKCLDGVPFTVDVENKIYCVRDYHKMFAPRCNACGQPILPAQDTEETIRVVSMDNDYHVECYHCEDCSLQLSDEEGHRCYPLDGRLLCHGCHLKRLRGQTELRATIH</sequence>
<name>A0AAJ7U6C6_PETMA</name>
<dbReference type="SMART" id="SM00132">
    <property type="entry name" value="LIM"/>
    <property type="match status" value="3"/>
</dbReference>
<reference evidence="10" key="1">
    <citation type="submission" date="2025-08" db="UniProtKB">
        <authorList>
            <consortium name="RefSeq"/>
        </authorList>
    </citation>
    <scope>IDENTIFICATION</scope>
    <source>
        <tissue evidence="10">Sperm</tissue>
    </source>
</reference>
<comment type="similarity">
    <text evidence="1">Belongs to the zyxin/ajuba family.</text>
</comment>
<dbReference type="InterPro" id="IPR047245">
    <property type="entry name" value="Ajuba-like_LIM1"/>
</dbReference>
<dbReference type="GO" id="GO:0046872">
    <property type="term" value="F:metal ion binding"/>
    <property type="evidence" value="ECO:0007669"/>
    <property type="project" value="UniProtKB-KW"/>
</dbReference>
<dbReference type="InterPro" id="IPR047247">
    <property type="entry name" value="Ajuba-like_LIM2"/>
</dbReference>
<feature type="compositionally biased region" description="Low complexity" evidence="7">
    <location>
        <begin position="314"/>
        <end position="330"/>
    </location>
</feature>
<evidence type="ECO:0000259" key="8">
    <source>
        <dbReference type="PROSITE" id="PS50023"/>
    </source>
</evidence>
<dbReference type="Gene3D" id="2.10.110.10">
    <property type="entry name" value="Cysteine Rich Protein"/>
    <property type="match status" value="3"/>
</dbReference>
<evidence type="ECO:0000256" key="2">
    <source>
        <dbReference type="ARBA" id="ARBA00022723"/>
    </source>
</evidence>
<dbReference type="GO" id="GO:0005667">
    <property type="term" value="C:transcription regulator complex"/>
    <property type="evidence" value="ECO:0007669"/>
    <property type="project" value="TreeGrafter"/>
</dbReference>
<feature type="compositionally biased region" description="Basic and acidic residues" evidence="7">
    <location>
        <begin position="84"/>
        <end position="93"/>
    </location>
</feature>
<dbReference type="GO" id="GO:0005912">
    <property type="term" value="C:adherens junction"/>
    <property type="evidence" value="ECO:0007669"/>
    <property type="project" value="TreeGrafter"/>
</dbReference>
<dbReference type="GO" id="GO:0005634">
    <property type="term" value="C:nucleus"/>
    <property type="evidence" value="ECO:0007669"/>
    <property type="project" value="TreeGrafter"/>
</dbReference>
<keyword evidence="2 6" id="KW-0479">Metal-binding</keyword>
<dbReference type="FunFam" id="2.10.110.10:FF:000036">
    <property type="entry name" value="LIM domain-containing protein 1"/>
    <property type="match status" value="1"/>
</dbReference>
<dbReference type="SUPFAM" id="SSF57716">
    <property type="entry name" value="Glucocorticoid receptor-like (DNA-binding domain)"/>
    <property type="match status" value="3"/>
</dbReference>
<dbReference type="FunFam" id="2.10.110.10:FF:000037">
    <property type="entry name" value="LIM domain-containing protein 1"/>
    <property type="match status" value="1"/>
</dbReference>
<evidence type="ECO:0000256" key="7">
    <source>
        <dbReference type="SAM" id="MobiDB-lite"/>
    </source>
</evidence>
<dbReference type="KEGG" id="pmrn:116954178"/>
<dbReference type="CDD" id="cd09438">
    <property type="entry name" value="LIM3_Ajuba_like"/>
    <property type="match status" value="1"/>
</dbReference>
<protein>
    <submittedName>
        <fullName evidence="10">Wilms tumor protein 1-interacting protein homolog</fullName>
    </submittedName>
</protein>
<proteinExistence type="inferred from homology"/>
<dbReference type="GO" id="GO:0001666">
    <property type="term" value="P:response to hypoxia"/>
    <property type="evidence" value="ECO:0007669"/>
    <property type="project" value="TreeGrafter"/>
</dbReference>
<organism evidence="9 10">
    <name type="scientific">Petromyzon marinus</name>
    <name type="common">Sea lamprey</name>
    <dbReference type="NCBI Taxonomy" id="7757"/>
    <lineage>
        <taxon>Eukaryota</taxon>
        <taxon>Metazoa</taxon>
        <taxon>Chordata</taxon>
        <taxon>Craniata</taxon>
        <taxon>Vertebrata</taxon>
        <taxon>Cyclostomata</taxon>
        <taxon>Hyperoartia</taxon>
        <taxon>Petromyzontiformes</taxon>
        <taxon>Petromyzontidae</taxon>
        <taxon>Petromyzon</taxon>
    </lineage>
</organism>
<dbReference type="PANTHER" id="PTHR24219">
    <property type="entry name" value="LIM DOMAIN-CONTAINING PROTEIN JUB"/>
    <property type="match status" value="1"/>
</dbReference>
<dbReference type="GO" id="GO:0003714">
    <property type="term" value="F:transcription corepressor activity"/>
    <property type="evidence" value="ECO:0007669"/>
    <property type="project" value="TreeGrafter"/>
</dbReference>
<keyword evidence="9" id="KW-1185">Reference proteome</keyword>
<dbReference type="FunFam" id="2.10.110.10:FF:000028">
    <property type="entry name" value="LIM domain-containing protein 1"/>
    <property type="match status" value="1"/>
</dbReference>
<feature type="region of interest" description="Disordered" evidence="7">
    <location>
        <begin position="84"/>
        <end position="157"/>
    </location>
</feature>
<dbReference type="PANTHER" id="PTHR24219:SF4">
    <property type="entry name" value="LIM DOMAIN-CONTAINING PROTEIN JUB"/>
    <property type="match status" value="1"/>
</dbReference>
<feature type="domain" description="LIM zinc-binding" evidence="8">
    <location>
        <begin position="458"/>
        <end position="519"/>
    </location>
</feature>
<dbReference type="CDD" id="cd09355">
    <property type="entry name" value="LIM2_Ajuba_like"/>
    <property type="match status" value="1"/>
</dbReference>
<dbReference type="InterPro" id="IPR047172">
    <property type="entry name" value="Ajuba-like"/>
</dbReference>
<evidence type="ECO:0000256" key="3">
    <source>
        <dbReference type="ARBA" id="ARBA00022737"/>
    </source>
</evidence>
<dbReference type="RefSeq" id="XP_032830559.1">
    <property type="nucleotide sequence ID" value="XM_032974668.1"/>
</dbReference>
<dbReference type="Pfam" id="PF00412">
    <property type="entry name" value="LIM"/>
    <property type="match status" value="3"/>
</dbReference>
<accession>A0AAJ7U6C6</accession>
<feature type="domain" description="LIM zinc-binding" evidence="8">
    <location>
        <begin position="584"/>
        <end position="652"/>
    </location>
</feature>
<dbReference type="GO" id="GO:0007010">
    <property type="term" value="P:cytoskeleton organization"/>
    <property type="evidence" value="ECO:0007669"/>
    <property type="project" value="TreeGrafter"/>
</dbReference>
<dbReference type="PROSITE" id="PS00478">
    <property type="entry name" value="LIM_DOMAIN_1"/>
    <property type="match status" value="1"/>
</dbReference>
<keyword evidence="4 6" id="KW-0862">Zinc</keyword>
<evidence type="ECO:0000256" key="1">
    <source>
        <dbReference type="ARBA" id="ARBA00009611"/>
    </source>
</evidence>
<evidence type="ECO:0000256" key="4">
    <source>
        <dbReference type="ARBA" id="ARBA00022833"/>
    </source>
</evidence>
<feature type="compositionally biased region" description="Gly residues" evidence="7">
    <location>
        <begin position="37"/>
        <end position="48"/>
    </location>
</feature>
<dbReference type="GO" id="GO:0035331">
    <property type="term" value="P:negative regulation of hippo signaling"/>
    <property type="evidence" value="ECO:0007669"/>
    <property type="project" value="TreeGrafter"/>
</dbReference>
<dbReference type="CDD" id="cd09352">
    <property type="entry name" value="LIM1_Ajuba_like"/>
    <property type="match status" value="1"/>
</dbReference>
<feature type="domain" description="LIM zinc-binding" evidence="8">
    <location>
        <begin position="523"/>
        <end position="583"/>
    </location>
</feature>
<feature type="region of interest" description="Disordered" evidence="7">
    <location>
        <begin position="1"/>
        <end position="62"/>
    </location>
</feature>
<evidence type="ECO:0000313" key="10">
    <source>
        <dbReference type="RefSeq" id="XP_032830559.1"/>
    </source>
</evidence>
<gene>
    <name evidence="10" type="primary">LOC116954178</name>
</gene>
<evidence type="ECO:0000313" key="9">
    <source>
        <dbReference type="Proteomes" id="UP001318040"/>
    </source>
</evidence>
<feature type="region of interest" description="Disordered" evidence="7">
    <location>
        <begin position="314"/>
        <end position="372"/>
    </location>
</feature>
<keyword evidence="3" id="KW-0677">Repeat</keyword>
<evidence type="ECO:0000256" key="5">
    <source>
        <dbReference type="ARBA" id="ARBA00023038"/>
    </source>
</evidence>
<dbReference type="Proteomes" id="UP001318040">
    <property type="component" value="Chromosome 54"/>
</dbReference>
<dbReference type="InterPro" id="IPR001781">
    <property type="entry name" value="Znf_LIM"/>
</dbReference>
<evidence type="ECO:0000256" key="6">
    <source>
        <dbReference type="PROSITE-ProRule" id="PRU00125"/>
    </source>
</evidence>
<dbReference type="AlphaFoldDB" id="A0AAJ7U6C6"/>